<accession>A0A7X1HUP5</accession>
<sequence>MDGTIHCSVPSIHMVPVEIENPKNGDVFKVNGQRLKPFWNGVRRQGGNIVGRSRLSGLIIFLFFFLFNFILF</sequence>
<gene>
    <name evidence="2" type="ORF">H7U16_27610</name>
</gene>
<dbReference type="AlphaFoldDB" id="A0A7X1HUP5"/>
<feature type="transmembrane region" description="Helical" evidence="1">
    <location>
        <begin position="53"/>
        <end position="71"/>
    </location>
</feature>
<keyword evidence="1" id="KW-0472">Membrane</keyword>
<proteinExistence type="predicted"/>
<dbReference type="EMBL" id="JACLRA010000007">
    <property type="protein sequence ID" value="MBC2863372.1"/>
    <property type="molecule type" value="Genomic_DNA"/>
</dbReference>
<keyword evidence="1" id="KW-1133">Transmembrane helix</keyword>
<protein>
    <submittedName>
        <fullName evidence="2">Uncharacterized protein</fullName>
    </submittedName>
</protein>
<name>A0A7X1HUP5_KLEPN</name>
<comment type="caution">
    <text evidence="2">The sequence shown here is derived from an EMBL/GenBank/DDBJ whole genome shotgun (WGS) entry which is preliminary data.</text>
</comment>
<reference evidence="2 3" key="1">
    <citation type="submission" date="2020-08" db="EMBL/GenBank/DDBJ databases">
        <title>Tigecycline and colistin resistance in Klebsiella pneumoniae.</title>
        <authorList>
            <person name="Ramesh N."/>
            <person name="Shanthini T."/>
            <person name="Prasanth M."/>
            <person name="Senthilkumar N."/>
            <person name="Meesala Krishna M."/>
            <person name="Guruswami G."/>
        </authorList>
    </citation>
    <scope>NUCLEOTIDE SEQUENCE [LARGE SCALE GENOMIC DNA]</scope>
    <source>
        <strain evidence="2 3">SHM 84</strain>
    </source>
</reference>
<organism evidence="2 3">
    <name type="scientific">Klebsiella pneumoniae</name>
    <dbReference type="NCBI Taxonomy" id="573"/>
    <lineage>
        <taxon>Bacteria</taxon>
        <taxon>Pseudomonadati</taxon>
        <taxon>Pseudomonadota</taxon>
        <taxon>Gammaproteobacteria</taxon>
        <taxon>Enterobacterales</taxon>
        <taxon>Enterobacteriaceae</taxon>
        <taxon>Klebsiella/Raoultella group</taxon>
        <taxon>Klebsiella</taxon>
        <taxon>Klebsiella pneumoniae complex</taxon>
    </lineage>
</organism>
<evidence type="ECO:0000313" key="2">
    <source>
        <dbReference type="EMBL" id="MBC2863372.1"/>
    </source>
</evidence>
<keyword evidence="1" id="KW-0812">Transmembrane</keyword>
<evidence type="ECO:0000256" key="1">
    <source>
        <dbReference type="SAM" id="Phobius"/>
    </source>
</evidence>
<evidence type="ECO:0000313" key="3">
    <source>
        <dbReference type="Proteomes" id="UP000592342"/>
    </source>
</evidence>
<dbReference type="Proteomes" id="UP000592342">
    <property type="component" value="Unassembled WGS sequence"/>
</dbReference>